<proteinExistence type="predicted"/>
<sequence length="65" mass="7451">MPDFQLLDRCPFCDAIWGDCEHARLFEEWEAEAAEREAAATRLVDETEVCPKGLKPQTGRRRSAQ</sequence>
<comment type="caution">
    <text evidence="1">The sequence shown here is derived from an EMBL/GenBank/DDBJ whole genome shotgun (WGS) entry which is preliminary data.</text>
</comment>
<accession>A0A094Z2E7</accession>
<dbReference type="HOGENOM" id="CLU_2843887_0_0_5"/>
<dbReference type="AlphaFoldDB" id="A0A094Z2E7"/>
<dbReference type="STRING" id="411684.HPDFL43_00027380"/>
<name>A0A094Z2E7_HOEPD</name>
<reference evidence="1 2" key="1">
    <citation type="submission" date="2007-10" db="EMBL/GenBank/DDBJ databases">
        <authorList>
            <person name="Wagner-Dobler I."/>
            <person name="Ferriera S."/>
            <person name="Johnson J."/>
            <person name="Kravitz S."/>
            <person name="Beeson K."/>
            <person name="Sutton G."/>
            <person name="Rogers Y.-H."/>
            <person name="Friedman R."/>
            <person name="Frazier M."/>
            <person name="Venter J.C."/>
        </authorList>
    </citation>
    <scope>NUCLEOTIDE SEQUENCE [LARGE SCALE GENOMIC DNA]</scope>
    <source>
        <strain evidence="1 2">DFL-43</strain>
    </source>
</reference>
<organism evidence="1 2">
    <name type="scientific">Hoeflea phototrophica (strain DSM 17068 / NCIMB 14078 / DFL-43)</name>
    <dbReference type="NCBI Taxonomy" id="411684"/>
    <lineage>
        <taxon>Bacteria</taxon>
        <taxon>Pseudomonadati</taxon>
        <taxon>Pseudomonadota</taxon>
        <taxon>Alphaproteobacteria</taxon>
        <taxon>Hyphomicrobiales</taxon>
        <taxon>Rhizobiaceae</taxon>
        <taxon>Hoeflea</taxon>
    </lineage>
</organism>
<dbReference type="EMBL" id="ABIA03000002">
    <property type="protein sequence ID" value="KGB27124.1"/>
    <property type="molecule type" value="Genomic_DNA"/>
</dbReference>
<gene>
    <name evidence="1" type="ORF">HPDFL43_00027380</name>
</gene>
<keyword evidence="2" id="KW-1185">Reference proteome</keyword>
<protein>
    <submittedName>
        <fullName evidence="1">Uncharacterized protein</fullName>
    </submittedName>
</protein>
<evidence type="ECO:0000313" key="2">
    <source>
        <dbReference type="Proteomes" id="UP000004291"/>
    </source>
</evidence>
<reference evidence="1 2" key="2">
    <citation type="submission" date="2012-06" db="EMBL/GenBank/DDBJ databases">
        <authorList>
            <person name="Fiebig A."/>
        </authorList>
    </citation>
    <scope>NUCLEOTIDE SEQUENCE [LARGE SCALE GENOMIC DNA]</scope>
    <source>
        <strain evidence="1 2">DFL-43</strain>
    </source>
</reference>
<dbReference type="Proteomes" id="UP000004291">
    <property type="component" value="Chromosome"/>
</dbReference>
<evidence type="ECO:0000313" key="1">
    <source>
        <dbReference type="EMBL" id="KGB27124.1"/>
    </source>
</evidence>